<proteinExistence type="predicted"/>
<protein>
    <submittedName>
        <fullName evidence="1">Uncharacterized protein</fullName>
    </submittedName>
</protein>
<keyword evidence="2" id="KW-1185">Reference proteome</keyword>
<dbReference type="Proteomes" id="UP000315842">
    <property type="component" value="Unassembled WGS sequence"/>
</dbReference>
<evidence type="ECO:0000313" key="2">
    <source>
        <dbReference type="Proteomes" id="UP000315842"/>
    </source>
</evidence>
<reference evidence="1 2" key="1">
    <citation type="submission" date="2019-06" db="EMBL/GenBank/DDBJ databases">
        <title>Whole genome shotgun sequence of Cellulomonas uda NBRC 3747.</title>
        <authorList>
            <person name="Hosoyama A."/>
            <person name="Uohara A."/>
            <person name="Ohji S."/>
            <person name="Ichikawa N."/>
        </authorList>
    </citation>
    <scope>NUCLEOTIDE SEQUENCE [LARGE SCALE GENOMIC DNA]</scope>
    <source>
        <strain evidence="1 2">NBRC 3747</strain>
    </source>
</reference>
<accession>A0A4Y3KF35</accession>
<gene>
    <name evidence="1" type="ORF">CUD01_27200</name>
</gene>
<dbReference type="AlphaFoldDB" id="A0A4Y3KF35"/>
<sequence>MADEVRVPCTITIGRAPDSSCAAAVAAATTAVGVTAGVAVGAGWCGTVVMVGLPGREVR</sequence>
<name>A0A4Y3KF35_CELUD</name>
<dbReference type="EMBL" id="BJLP01000053">
    <property type="protein sequence ID" value="GEA82276.1"/>
    <property type="molecule type" value="Genomic_DNA"/>
</dbReference>
<comment type="caution">
    <text evidence="1">The sequence shown here is derived from an EMBL/GenBank/DDBJ whole genome shotgun (WGS) entry which is preliminary data.</text>
</comment>
<evidence type="ECO:0000313" key="1">
    <source>
        <dbReference type="EMBL" id="GEA82276.1"/>
    </source>
</evidence>
<organism evidence="1 2">
    <name type="scientific">Cellulomonas uda</name>
    <dbReference type="NCBI Taxonomy" id="1714"/>
    <lineage>
        <taxon>Bacteria</taxon>
        <taxon>Bacillati</taxon>
        <taxon>Actinomycetota</taxon>
        <taxon>Actinomycetes</taxon>
        <taxon>Micrococcales</taxon>
        <taxon>Cellulomonadaceae</taxon>
        <taxon>Cellulomonas</taxon>
    </lineage>
</organism>